<dbReference type="InterPro" id="IPR000653">
    <property type="entry name" value="DegT/StrS_aminotransferase"/>
</dbReference>
<keyword evidence="6" id="KW-1185">Reference proteome</keyword>
<dbReference type="SUPFAM" id="SSF53383">
    <property type="entry name" value="PLP-dependent transferases"/>
    <property type="match status" value="1"/>
</dbReference>
<gene>
    <name evidence="5" type="ORF">GD597_14095</name>
</gene>
<evidence type="ECO:0000313" key="5">
    <source>
        <dbReference type="EMBL" id="NNV56599.1"/>
    </source>
</evidence>
<dbReference type="InterPro" id="IPR015422">
    <property type="entry name" value="PyrdxlP-dep_Trfase_small"/>
</dbReference>
<evidence type="ECO:0000256" key="2">
    <source>
        <dbReference type="PIRSR" id="PIRSR000390-1"/>
    </source>
</evidence>
<feature type="modified residue" description="N6-(pyridoxal phosphate)lysine" evidence="3">
    <location>
        <position position="197"/>
    </location>
</feature>
<dbReference type="Gene3D" id="3.90.1150.10">
    <property type="entry name" value="Aspartate Aminotransferase, domain 1"/>
    <property type="match status" value="1"/>
</dbReference>
<dbReference type="InterPro" id="IPR015421">
    <property type="entry name" value="PyrdxlP-dep_Trfase_major"/>
</dbReference>
<proteinExistence type="inferred from homology"/>
<evidence type="ECO:0000256" key="3">
    <source>
        <dbReference type="PIRSR" id="PIRSR000390-2"/>
    </source>
</evidence>
<accession>A0A8J8JVG6</accession>
<dbReference type="GO" id="GO:0000271">
    <property type="term" value="P:polysaccharide biosynthetic process"/>
    <property type="evidence" value="ECO:0007669"/>
    <property type="project" value="TreeGrafter"/>
</dbReference>
<keyword evidence="3 4" id="KW-0663">Pyridoxal phosphate</keyword>
<dbReference type="EMBL" id="WHPF01000009">
    <property type="protein sequence ID" value="NNV56599.1"/>
    <property type="molecule type" value="Genomic_DNA"/>
</dbReference>
<dbReference type="PANTHER" id="PTHR30244">
    <property type="entry name" value="TRANSAMINASE"/>
    <property type="match status" value="1"/>
</dbReference>
<dbReference type="RefSeq" id="WP_171608541.1">
    <property type="nucleotide sequence ID" value="NZ_WHPF01000009.1"/>
</dbReference>
<feature type="active site" description="Proton acceptor" evidence="2">
    <location>
        <position position="197"/>
    </location>
</feature>
<evidence type="ECO:0000256" key="1">
    <source>
        <dbReference type="ARBA" id="ARBA00037999"/>
    </source>
</evidence>
<comment type="similarity">
    <text evidence="1 4">Belongs to the DegT/DnrJ/EryC1 family.</text>
</comment>
<dbReference type="PANTHER" id="PTHR30244:SF34">
    <property type="entry name" value="DTDP-4-AMINO-4,6-DIDEOXYGALACTOSE TRANSAMINASE"/>
    <property type="match status" value="1"/>
</dbReference>
<dbReference type="AlphaFoldDB" id="A0A8J8JVG6"/>
<protein>
    <submittedName>
        <fullName evidence="5">Capsular biosynthesis protein</fullName>
    </submittedName>
</protein>
<dbReference type="CDD" id="cd00616">
    <property type="entry name" value="AHBA_syn"/>
    <property type="match status" value="1"/>
</dbReference>
<reference evidence="5" key="1">
    <citation type="submission" date="2019-10" db="EMBL/GenBank/DDBJ databases">
        <title>Draft genome sequence of Panacibacter sp. KCS-6.</title>
        <authorList>
            <person name="Yim K.J."/>
        </authorList>
    </citation>
    <scope>NUCLEOTIDE SEQUENCE</scope>
    <source>
        <strain evidence="5">KCS-6</strain>
    </source>
</reference>
<dbReference type="Gene3D" id="3.40.640.10">
    <property type="entry name" value="Type I PLP-dependent aspartate aminotransferase-like (Major domain)"/>
    <property type="match status" value="1"/>
</dbReference>
<organism evidence="5 6">
    <name type="scientific">Limnovirga soli</name>
    <dbReference type="NCBI Taxonomy" id="2656915"/>
    <lineage>
        <taxon>Bacteria</taxon>
        <taxon>Pseudomonadati</taxon>
        <taxon>Bacteroidota</taxon>
        <taxon>Chitinophagia</taxon>
        <taxon>Chitinophagales</taxon>
        <taxon>Chitinophagaceae</taxon>
        <taxon>Limnovirga</taxon>
    </lineage>
</organism>
<comment type="caution">
    <text evidence="5">The sequence shown here is derived from an EMBL/GenBank/DDBJ whole genome shotgun (WGS) entry which is preliminary data.</text>
</comment>
<dbReference type="InterPro" id="IPR015424">
    <property type="entry name" value="PyrdxlP-dep_Trfase"/>
</dbReference>
<sequence length="404" mass="44390">MKIPFSPPYIDQDIIDEVTHTLESGWITTGPKVKLLEEETAMYSGVEKAVAVNSATSAMMLVLHWMGITRGDEVILPAYTYCATALAAMHIGATPVMVEIGPDFNIDPQAIKKAITPKTKAIIAVDLGGWPCDYEAIYAVLAANEIQQMFAPASPQQKQLGRILVMNDAAHSLGARYNHHPVAKAADITVFSLHAVKNVTSAEGGIICLNLPAPFDNNAVYATMKLWSMNGQTKDALAKSTAGGWQYDIVYPGFKLNMPDVLAAIGLAQLRKYIATLHAERKRVVELYHSLFKGKNWAILPAFERVGTVPSYHLYLLRIEGANEQQRNQIINKIAEAEVSVNVHFTPLPMLAVFKEKGYDIANYPIAYQQYANVITLPVYPQLTTAQITYVAQTVIEATESVLD</sequence>
<dbReference type="PIRSF" id="PIRSF000390">
    <property type="entry name" value="PLP_StrS"/>
    <property type="match status" value="1"/>
</dbReference>
<name>A0A8J8JVG6_9BACT</name>
<dbReference type="GO" id="GO:0008483">
    <property type="term" value="F:transaminase activity"/>
    <property type="evidence" value="ECO:0007669"/>
    <property type="project" value="TreeGrafter"/>
</dbReference>
<dbReference type="Pfam" id="PF01041">
    <property type="entry name" value="DegT_DnrJ_EryC1"/>
    <property type="match status" value="1"/>
</dbReference>
<evidence type="ECO:0000313" key="6">
    <source>
        <dbReference type="Proteomes" id="UP000598971"/>
    </source>
</evidence>
<dbReference type="Proteomes" id="UP000598971">
    <property type="component" value="Unassembled WGS sequence"/>
</dbReference>
<dbReference type="GO" id="GO:0030170">
    <property type="term" value="F:pyridoxal phosphate binding"/>
    <property type="evidence" value="ECO:0007669"/>
    <property type="project" value="TreeGrafter"/>
</dbReference>
<evidence type="ECO:0000256" key="4">
    <source>
        <dbReference type="RuleBase" id="RU004508"/>
    </source>
</evidence>